<dbReference type="EMBL" id="AVOT02022053">
    <property type="protein sequence ID" value="MBW0511213.1"/>
    <property type="molecule type" value="Genomic_DNA"/>
</dbReference>
<keyword evidence="2" id="KW-1185">Reference proteome</keyword>
<comment type="caution">
    <text evidence="1">The sequence shown here is derived from an EMBL/GenBank/DDBJ whole genome shotgun (WGS) entry which is preliminary data.</text>
</comment>
<accession>A0A9Q3E2P0</accession>
<gene>
    <name evidence="1" type="ORF">O181_050928</name>
</gene>
<dbReference type="AlphaFoldDB" id="A0A9Q3E2P0"/>
<organism evidence="1 2">
    <name type="scientific">Austropuccinia psidii MF-1</name>
    <dbReference type="NCBI Taxonomy" id="1389203"/>
    <lineage>
        <taxon>Eukaryota</taxon>
        <taxon>Fungi</taxon>
        <taxon>Dikarya</taxon>
        <taxon>Basidiomycota</taxon>
        <taxon>Pucciniomycotina</taxon>
        <taxon>Pucciniomycetes</taxon>
        <taxon>Pucciniales</taxon>
        <taxon>Sphaerophragmiaceae</taxon>
        <taxon>Austropuccinia</taxon>
    </lineage>
</organism>
<name>A0A9Q3E2P0_9BASI</name>
<proteinExistence type="predicted"/>
<evidence type="ECO:0000313" key="1">
    <source>
        <dbReference type="EMBL" id="MBW0511213.1"/>
    </source>
</evidence>
<reference evidence="1" key="1">
    <citation type="submission" date="2021-03" db="EMBL/GenBank/DDBJ databases">
        <title>Draft genome sequence of rust myrtle Austropuccinia psidii MF-1, a brazilian biotype.</title>
        <authorList>
            <person name="Quecine M.C."/>
            <person name="Pachon D.M.R."/>
            <person name="Bonatelli M.L."/>
            <person name="Correr F.H."/>
            <person name="Franceschini L.M."/>
            <person name="Leite T.F."/>
            <person name="Margarido G.R.A."/>
            <person name="Almeida C.A."/>
            <person name="Ferrarezi J.A."/>
            <person name="Labate C.A."/>
        </authorList>
    </citation>
    <scope>NUCLEOTIDE SEQUENCE</scope>
    <source>
        <strain evidence="1">MF-1</strain>
    </source>
</reference>
<sequence length="125" mass="14569">MYIDNLAERLNKLSISVEKFEEKTSSHPKFLLDHVEKCDEARMNLKDKVKIEIGPITEKMHKMNEASLNMPKFSTQFSHIRSAVKPKDEIKNPFIKYLSHQDNNNQVLMKKVPQLKEWPAFIGDG</sequence>
<dbReference type="Proteomes" id="UP000765509">
    <property type="component" value="Unassembled WGS sequence"/>
</dbReference>
<protein>
    <submittedName>
        <fullName evidence="1">Uncharacterized protein</fullName>
    </submittedName>
</protein>
<evidence type="ECO:0000313" key="2">
    <source>
        <dbReference type="Proteomes" id="UP000765509"/>
    </source>
</evidence>